<gene>
    <name evidence="2" type="ORF">ATNIH1004_006232</name>
</gene>
<feature type="region of interest" description="Disordered" evidence="1">
    <location>
        <begin position="1"/>
        <end position="305"/>
    </location>
</feature>
<accession>A0A5M9MKJ7</accession>
<feature type="compositionally biased region" description="Polar residues" evidence="1">
    <location>
        <begin position="79"/>
        <end position="91"/>
    </location>
</feature>
<comment type="caution">
    <text evidence="2">The sequence shown here is derived from an EMBL/GenBank/DDBJ whole genome shotgun (WGS) entry which is preliminary data.</text>
</comment>
<evidence type="ECO:0000313" key="2">
    <source>
        <dbReference type="EMBL" id="KAA8647538.1"/>
    </source>
</evidence>
<feature type="compositionally biased region" description="Basic and acidic residues" evidence="1">
    <location>
        <begin position="185"/>
        <end position="194"/>
    </location>
</feature>
<feature type="compositionally biased region" description="Polar residues" evidence="1">
    <location>
        <begin position="352"/>
        <end position="361"/>
    </location>
</feature>
<dbReference type="RefSeq" id="XP_033426899.1">
    <property type="nucleotide sequence ID" value="XM_033570867.1"/>
</dbReference>
<dbReference type="VEuPathDB" id="FungiDB:EYZ11_006137"/>
<feature type="compositionally biased region" description="Basic residues" evidence="1">
    <location>
        <begin position="26"/>
        <end position="39"/>
    </location>
</feature>
<protein>
    <submittedName>
        <fullName evidence="2">Uncharacterized protein</fullName>
    </submittedName>
</protein>
<feature type="region of interest" description="Disordered" evidence="1">
    <location>
        <begin position="326"/>
        <end position="406"/>
    </location>
</feature>
<evidence type="ECO:0000256" key="1">
    <source>
        <dbReference type="SAM" id="MobiDB-lite"/>
    </source>
</evidence>
<feature type="compositionally biased region" description="Polar residues" evidence="1">
    <location>
        <begin position="204"/>
        <end position="280"/>
    </location>
</feature>
<sequence length="524" mass="58687">MDWDRNRRFDDHRGGESYRPANSRSYSRRSRSPRNRSPRRVADTWVPSRIYGRVRSRSPPAFRRRSSRSPPYHSRDTISKSYTKACSPQRRQSPRREGRPSAPIQTSWRPKSPYCETRDISGGRTGFKRHRELSPHAQDSRPPRRERPALTTADQYPRSNSLSRDGSFRESLPRTPTVFRPRSPLQERRRERYIVDNFSHKRGSTSPRGVASMQNSAIESGSTSRRSSPFTDRFSTTFMFYTSGRSPGSHPINRQQPYRNSENSPINGRTPNPNKDNVTDVTLIAGRDAPSTPRGDFDKRDNGQSVDIAGTEYSKLNVACPPGCPKAASNAVQNESPPSGPSQGPKSLSSQNRGLNISLLSAPTRPRGGPSFKEGIWGPTARRGPSSASSNIPPSGPRSHLPLGPSTEFHRHAAYRQNSVTTPSYPRTPKYTSYFAGLSSIVPGGKLLSSSMDISVEKRLSQLDADKDRLFEQIADIQTYKRTGVRDWDKFDRESSICALKSELAEGHLQSITECENVHANAVF</sequence>
<evidence type="ECO:0000313" key="3">
    <source>
        <dbReference type="Proteomes" id="UP000324241"/>
    </source>
</evidence>
<organism evidence="2 3">
    <name type="scientific">Aspergillus tanneri</name>
    <dbReference type="NCBI Taxonomy" id="1220188"/>
    <lineage>
        <taxon>Eukaryota</taxon>
        <taxon>Fungi</taxon>
        <taxon>Dikarya</taxon>
        <taxon>Ascomycota</taxon>
        <taxon>Pezizomycotina</taxon>
        <taxon>Eurotiomycetes</taxon>
        <taxon>Eurotiomycetidae</taxon>
        <taxon>Eurotiales</taxon>
        <taxon>Aspergillaceae</taxon>
        <taxon>Aspergillus</taxon>
        <taxon>Aspergillus subgen. Circumdati</taxon>
    </lineage>
</organism>
<dbReference type="AlphaFoldDB" id="A0A5M9MKJ7"/>
<dbReference type="Proteomes" id="UP000324241">
    <property type="component" value="Unassembled WGS sequence"/>
</dbReference>
<dbReference type="GeneID" id="54328934"/>
<dbReference type="EMBL" id="QUQM01000004">
    <property type="protein sequence ID" value="KAA8647538.1"/>
    <property type="molecule type" value="Genomic_DNA"/>
</dbReference>
<proteinExistence type="predicted"/>
<feature type="compositionally biased region" description="Basic and acidic residues" evidence="1">
    <location>
        <begin position="132"/>
        <end position="148"/>
    </location>
</feature>
<feature type="compositionally biased region" description="Basic residues" evidence="1">
    <location>
        <begin position="52"/>
        <end position="67"/>
    </location>
</feature>
<name>A0A5M9MKJ7_9EURO</name>
<reference evidence="2 3" key="1">
    <citation type="submission" date="2019-08" db="EMBL/GenBank/DDBJ databases">
        <title>The genome sequence of a newly discovered highly antifungal drug resistant Aspergillus species, Aspergillus tanneri NIH 1004.</title>
        <authorList>
            <person name="Mounaud S."/>
            <person name="Singh I."/>
            <person name="Joardar V."/>
            <person name="Pakala S."/>
            <person name="Pakala S."/>
            <person name="Venepally P."/>
            <person name="Chung J.K."/>
            <person name="Losada L."/>
            <person name="Nierman W.C."/>
        </authorList>
    </citation>
    <scope>NUCLEOTIDE SEQUENCE [LARGE SCALE GENOMIC DNA]</scope>
    <source>
        <strain evidence="2 3">NIH1004</strain>
    </source>
</reference>
<feature type="compositionally biased region" description="Polar residues" evidence="1">
    <location>
        <begin position="152"/>
        <end position="164"/>
    </location>
</feature>
<dbReference type="OrthoDB" id="5424692at2759"/>
<feature type="compositionally biased region" description="Low complexity" evidence="1">
    <location>
        <begin position="341"/>
        <end position="351"/>
    </location>
</feature>
<feature type="compositionally biased region" description="Basic and acidic residues" evidence="1">
    <location>
        <begin position="1"/>
        <end position="16"/>
    </location>
</feature>